<evidence type="ECO:0000313" key="6">
    <source>
        <dbReference type="EMBL" id="NRT18629.1"/>
    </source>
</evidence>
<dbReference type="Pfam" id="PF04505">
    <property type="entry name" value="CD225"/>
    <property type="match status" value="1"/>
</dbReference>
<evidence type="ECO:0000256" key="5">
    <source>
        <dbReference type="SAM" id="Phobius"/>
    </source>
</evidence>
<protein>
    <recommendedName>
        <fullName evidence="8">CD225/dispanin family protein</fullName>
    </recommendedName>
</protein>
<comment type="subcellular location">
    <subcellularLocation>
        <location evidence="1">Membrane</location>
    </subcellularLocation>
</comment>
<reference evidence="6 7" key="1">
    <citation type="submission" date="2020-05" db="EMBL/GenBank/DDBJ databases">
        <title>Genomic Encyclopedia of Type Strains, Phase IV (KMG-V): Genome sequencing to study the core and pangenomes of soil and plant-associated prokaryotes.</title>
        <authorList>
            <person name="Whitman W."/>
        </authorList>
    </citation>
    <scope>NUCLEOTIDE SEQUENCE [LARGE SCALE GENOMIC DNA]</scope>
    <source>
        <strain evidence="6 7">9A</strain>
    </source>
</reference>
<organism evidence="6 7">
    <name type="scientific">Hymenobacter caeli</name>
    <dbReference type="NCBI Taxonomy" id="2735894"/>
    <lineage>
        <taxon>Bacteria</taxon>
        <taxon>Pseudomonadati</taxon>
        <taxon>Bacteroidota</taxon>
        <taxon>Cytophagia</taxon>
        <taxon>Cytophagales</taxon>
        <taxon>Hymenobacteraceae</taxon>
        <taxon>Hymenobacter</taxon>
    </lineage>
</organism>
<sequence length="71" mass="7147">MPLGIVGIINASKVNSSLAVGDYAGAQAASKEAGKWVKYGLIAGGVVVAFYILMMILGVGAGMMNGMRGAQ</sequence>
<keyword evidence="7" id="KW-1185">Reference proteome</keyword>
<dbReference type="EMBL" id="JABSNP010000005">
    <property type="protein sequence ID" value="NRT18629.1"/>
    <property type="molecule type" value="Genomic_DNA"/>
</dbReference>
<name>A0ABX2FNA6_9BACT</name>
<accession>A0ABX2FNA6</accession>
<evidence type="ECO:0000313" key="7">
    <source>
        <dbReference type="Proteomes" id="UP000779507"/>
    </source>
</evidence>
<gene>
    <name evidence="6" type="ORF">HNP98_001450</name>
</gene>
<dbReference type="Proteomes" id="UP000779507">
    <property type="component" value="Unassembled WGS sequence"/>
</dbReference>
<evidence type="ECO:0000256" key="2">
    <source>
        <dbReference type="ARBA" id="ARBA00022692"/>
    </source>
</evidence>
<evidence type="ECO:0000256" key="4">
    <source>
        <dbReference type="ARBA" id="ARBA00023136"/>
    </source>
</evidence>
<feature type="transmembrane region" description="Helical" evidence="5">
    <location>
        <begin position="39"/>
        <end position="61"/>
    </location>
</feature>
<evidence type="ECO:0008006" key="8">
    <source>
        <dbReference type="Google" id="ProtNLM"/>
    </source>
</evidence>
<comment type="caution">
    <text evidence="6">The sequence shown here is derived from an EMBL/GenBank/DDBJ whole genome shotgun (WGS) entry which is preliminary data.</text>
</comment>
<proteinExistence type="predicted"/>
<dbReference type="InterPro" id="IPR007593">
    <property type="entry name" value="CD225/Dispanin_fam"/>
</dbReference>
<evidence type="ECO:0000256" key="3">
    <source>
        <dbReference type="ARBA" id="ARBA00022989"/>
    </source>
</evidence>
<keyword evidence="4 5" id="KW-0472">Membrane</keyword>
<keyword evidence="2 5" id="KW-0812">Transmembrane</keyword>
<evidence type="ECO:0000256" key="1">
    <source>
        <dbReference type="ARBA" id="ARBA00004370"/>
    </source>
</evidence>
<keyword evidence="3 5" id="KW-1133">Transmembrane helix</keyword>